<sequence length="251" mass="28734">MDAFDFGSEKIENRVILIFHSFKSITKLFRIVEFCVGVFVLLWSSTRLPFAVKISGEYFRQLISIILSPLFIFLICNVIVLTLLFKSGRLFGDSSSTLCASAEAELYDSFVEKEECSGNFTAGNSSSPPEPEEIVYQDKQTVLEVNTRTIFEPEETETVTEKAFYSQVPRRTKSEKFERGSYNKEISGNKLRRSETERCRKIDNSGDPSETVYPVDELSNEEFQKAIEDFIAKQIKFHQEEKLAIVLHSQP</sequence>
<accession>A0A1S3XKL9</accession>
<dbReference type="PaxDb" id="4097-A0A1S3XKL9"/>
<organism evidence="1 2">
    <name type="scientific">Nicotiana tabacum</name>
    <name type="common">Common tobacco</name>
    <dbReference type="NCBI Taxonomy" id="4097"/>
    <lineage>
        <taxon>Eukaryota</taxon>
        <taxon>Viridiplantae</taxon>
        <taxon>Streptophyta</taxon>
        <taxon>Embryophyta</taxon>
        <taxon>Tracheophyta</taxon>
        <taxon>Spermatophyta</taxon>
        <taxon>Magnoliopsida</taxon>
        <taxon>eudicotyledons</taxon>
        <taxon>Gunneridae</taxon>
        <taxon>Pentapetalae</taxon>
        <taxon>asterids</taxon>
        <taxon>lamiids</taxon>
        <taxon>Solanales</taxon>
        <taxon>Solanaceae</taxon>
        <taxon>Nicotianoideae</taxon>
        <taxon>Nicotianeae</taxon>
        <taxon>Nicotiana</taxon>
    </lineage>
</organism>
<dbReference type="GeneID" id="107766154"/>
<evidence type="ECO:0000313" key="1">
    <source>
        <dbReference type="Proteomes" id="UP000790787"/>
    </source>
</evidence>
<dbReference type="STRING" id="4097.A0A1S3XKL9"/>
<gene>
    <name evidence="2" type="primary">LOC107766154</name>
</gene>
<dbReference type="Proteomes" id="UP000790787">
    <property type="component" value="Chromosome 17"/>
</dbReference>
<proteinExistence type="predicted"/>
<dbReference type="OrthoDB" id="1223131at2759"/>
<reference evidence="2" key="2">
    <citation type="submission" date="2025-08" db="UniProtKB">
        <authorList>
            <consortium name="RefSeq"/>
        </authorList>
    </citation>
    <scope>IDENTIFICATION</scope>
</reference>
<dbReference type="PANTHER" id="PTHR33640">
    <property type="entry name" value="TRANSMEMBRANE PROTEIN"/>
    <property type="match status" value="1"/>
</dbReference>
<reference evidence="1" key="1">
    <citation type="journal article" date="2014" name="Nat. Commun.">
        <title>The tobacco genome sequence and its comparison with those of tomato and potato.</title>
        <authorList>
            <person name="Sierro N."/>
            <person name="Battey J.N."/>
            <person name="Ouadi S."/>
            <person name="Bakaher N."/>
            <person name="Bovet L."/>
            <person name="Willig A."/>
            <person name="Goepfert S."/>
            <person name="Peitsch M.C."/>
            <person name="Ivanov N.V."/>
        </authorList>
    </citation>
    <scope>NUCLEOTIDE SEQUENCE [LARGE SCALE GENOMIC DNA]</scope>
</reference>
<name>A0A1S3XKL9_TOBAC</name>
<protein>
    <submittedName>
        <fullName evidence="2">Uncharacterized protein</fullName>
    </submittedName>
</protein>
<dbReference type="AlphaFoldDB" id="A0A1S3XKL9"/>
<keyword evidence="1" id="KW-1185">Reference proteome</keyword>
<dbReference type="PANTHER" id="PTHR33640:SF37">
    <property type="entry name" value="DUF4408 DOMAIN-CONTAINING PROTEIN"/>
    <property type="match status" value="1"/>
</dbReference>
<dbReference type="OMA" id="ARLRVMW"/>
<evidence type="ECO:0000313" key="2">
    <source>
        <dbReference type="RefSeq" id="XP_016440384.1"/>
    </source>
</evidence>
<dbReference type="KEGG" id="nta:107766154"/>
<dbReference type="RefSeq" id="XP_016440384.1">
    <property type="nucleotide sequence ID" value="XM_016584898.1"/>
</dbReference>